<keyword evidence="1" id="KW-0328">Glycosyltransferase</keyword>
<evidence type="ECO:0000256" key="1">
    <source>
        <dbReference type="ARBA" id="ARBA00022676"/>
    </source>
</evidence>
<dbReference type="NCBIfam" id="TIGR00696">
    <property type="entry name" value="wecG_tagA_cpsF"/>
    <property type="match status" value="1"/>
</dbReference>
<dbReference type="RefSeq" id="WP_380914343.1">
    <property type="nucleotide sequence ID" value="NZ_JBHTLS010000134.1"/>
</dbReference>
<keyword evidence="2" id="KW-0808">Transferase</keyword>
<gene>
    <name evidence="3" type="ORF">ACFQ24_19715</name>
</gene>
<accession>A0ABW3P808</accession>
<dbReference type="EMBL" id="JBHTLS010000134">
    <property type="protein sequence ID" value="MFD1107098.1"/>
    <property type="molecule type" value="Genomic_DNA"/>
</dbReference>
<sequence length="270" mass="30679">MTAAANHVAPPSEIRLLGFRLHPMTGAEVVEQIAAAVTERRRLIMANLNLHGMALLYESEPMARLLSQRDAQVMIDGMPIIWLANLLGHKLPRAKRTTSLEFYDTMFALGRERGWRFGYVGGSPETLDRGMETLRARFPGLDIDGRNGYFDVANDAPGSRQAEILDWMQARSHDVLIVGMGMPRQEAWIAAIQSRVPTTVLVPTGAYLDYQVGAQKLTPRWMGQIGIEWLYRLMNSPRRLGYRYLIEPSILLTRMALRRHPQKRWLEQLA</sequence>
<dbReference type="PANTHER" id="PTHR34136:SF1">
    <property type="entry name" value="UDP-N-ACETYL-D-MANNOSAMINURONIC ACID TRANSFERASE"/>
    <property type="match status" value="1"/>
</dbReference>
<dbReference type="InterPro" id="IPR004629">
    <property type="entry name" value="WecG_TagA_CpsF"/>
</dbReference>
<evidence type="ECO:0000256" key="2">
    <source>
        <dbReference type="ARBA" id="ARBA00022679"/>
    </source>
</evidence>
<dbReference type="CDD" id="cd06533">
    <property type="entry name" value="Glyco_transf_WecG_TagA"/>
    <property type="match status" value="1"/>
</dbReference>
<dbReference type="PANTHER" id="PTHR34136">
    <property type="match status" value="1"/>
</dbReference>
<protein>
    <submittedName>
        <fullName evidence="3">WecB/TagA/CpsF family glycosyltransferase</fullName>
    </submittedName>
</protein>
<organism evidence="3 4">
    <name type="scientific">Sphingobium olei</name>
    <dbReference type="NCBI Taxonomy" id="420955"/>
    <lineage>
        <taxon>Bacteria</taxon>
        <taxon>Pseudomonadati</taxon>
        <taxon>Pseudomonadota</taxon>
        <taxon>Alphaproteobacteria</taxon>
        <taxon>Sphingomonadales</taxon>
        <taxon>Sphingomonadaceae</taxon>
        <taxon>Sphingobium</taxon>
    </lineage>
</organism>
<reference evidence="4" key="1">
    <citation type="journal article" date="2019" name="Int. J. Syst. Evol. Microbiol.">
        <title>The Global Catalogue of Microorganisms (GCM) 10K type strain sequencing project: providing services to taxonomists for standard genome sequencing and annotation.</title>
        <authorList>
            <consortium name="The Broad Institute Genomics Platform"/>
            <consortium name="The Broad Institute Genome Sequencing Center for Infectious Disease"/>
            <person name="Wu L."/>
            <person name="Ma J."/>
        </authorList>
    </citation>
    <scope>NUCLEOTIDE SEQUENCE [LARGE SCALE GENOMIC DNA]</scope>
    <source>
        <strain evidence="4">CCUG 54329</strain>
    </source>
</reference>
<evidence type="ECO:0000313" key="4">
    <source>
        <dbReference type="Proteomes" id="UP001597203"/>
    </source>
</evidence>
<name>A0ABW3P808_9SPHN</name>
<proteinExistence type="predicted"/>
<dbReference type="Proteomes" id="UP001597203">
    <property type="component" value="Unassembled WGS sequence"/>
</dbReference>
<comment type="caution">
    <text evidence="3">The sequence shown here is derived from an EMBL/GenBank/DDBJ whole genome shotgun (WGS) entry which is preliminary data.</text>
</comment>
<keyword evidence="4" id="KW-1185">Reference proteome</keyword>
<evidence type="ECO:0000313" key="3">
    <source>
        <dbReference type="EMBL" id="MFD1107098.1"/>
    </source>
</evidence>
<dbReference type="Pfam" id="PF03808">
    <property type="entry name" value="Glyco_tran_WecG"/>
    <property type="match status" value="1"/>
</dbReference>